<gene>
    <name evidence="2" type="ORF">ALC57_01813</name>
</gene>
<evidence type="ECO:0000256" key="1">
    <source>
        <dbReference type="SAM" id="MobiDB-lite"/>
    </source>
</evidence>
<evidence type="ECO:0000313" key="2">
    <source>
        <dbReference type="EMBL" id="KYN28850.1"/>
    </source>
</evidence>
<proteinExistence type="predicted"/>
<organism evidence="2 3">
    <name type="scientific">Trachymyrmex cornetzi</name>
    <dbReference type="NCBI Taxonomy" id="471704"/>
    <lineage>
        <taxon>Eukaryota</taxon>
        <taxon>Metazoa</taxon>
        <taxon>Ecdysozoa</taxon>
        <taxon>Arthropoda</taxon>
        <taxon>Hexapoda</taxon>
        <taxon>Insecta</taxon>
        <taxon>Pterygota</taxon>
        <taxon>Neoptera</taxon>
        <taxon>Endopterygota</taxon>
        <taxon>Hymenoptera</taxon>
        <taxon>Apocrita</taxon>
        <taxon>Aculeata</taxon>
        <taxon>Formicoidea</taxon>
        <taxon>Formicidae</taxon>
        <taxon>Myrmicinae</taxon>
        <taxon>Trachymyrmex</taxon>
    </lineage>
</organism>
<accession>A0A195EKQ2</accession>
<evidence type="ECO:0000313" key="3">
    <source>
        <dbReference type="Proteomes" id="UP000078492"/>
    </source>
</evidence>
<reference evidence="2 3" key="1">
    <citation type="submission" date="2015-09" db="EMBL/GenBank/DDBJ databases">
        <title>Trachymyrmex cornetzi WGS genome.</title>
        <authorList>
            <person name="Nygaard S."/>
            <person name="Hu H."/>
            <person name="Boomsma J."/>
            <person name="Zhang G."/>
        </authorList>
    </citation>
    <scope>NUCLEOTIDE SEQUENCE [LARGE SCALE GENOMIC DNA]</scope>
    <source>
        <strain evidence="2">Tcor2-1</strain>
        <tissue evidence="2">Whole body</tissue>
    </source>
</reference>
<protein>
    <submittedName>
        <fullName evidence="2">Uncharacterized protein</fullName>
    </submittedName>
</protein>
<feature type="region of interest" description="Disordered" evidence="1">
    <location>
        <begin position="139"/>
        <end position="160"/>
    </location>
</feature>
<keyword evidence="3" id="KW-1185">Reference proteome</keyword>
<dbReference type="EMBL" id="KQ978739">
    <property type="protein sequence ID" value="KYN28850.1"/>
    <property type="molecule type" value="Genomic_DNA"/>
</dbReference>
<name>A0A195EKQ2_9HYME</name>
<dbReference type="AlphaFoldDB" id="A0A195EKQ2"/>
<dbReference type="Proteomes" id="UP000078492">
    <property type="component" value="Unassembled WGS sequence"/>
</dbReference>
<sequence>MTPFLSSPSSSSPVTSSTIWPAPLLSSVLFRRFPPFLRRRVGGKPRCRRARYSMPTLSVLNGMILSLEYSESAMGVFHDVTNSYISLYCPAALFTVQRTSPQVREVPPGMENEILTTVNEILRNGGSREDAIKRKKMRGKGEKRKIKMRESTSHPQSWGGVRQRHLRATCPISPIYANRHPRGWLLTVSKRIQFYLSVLKSAPPQRKHLICQRLIVEIFCVSQPHRHAHVSRTNYELKGINRGTHCKINDLFRIEIMAAAYSRMHIPDIKHASCEMSDLQPFRLHPISISIYSINYIAVYRRCVYATWTKTEELDRASLSTFFHVLITSGLRGSGRVVWCKEHVITRSSAIDSSALWRNYKVQGIARISGEDTGTLVARHNDSRSVSMGHSSFDVKPQLGVTPNYFQSSRVPNSGGSCMRALCVTQSAMKNGRRRTSHVAG</sequence>